<sequence length="243" mass="26524">HDYTTEIKTLFLEKLASVTPGNLSGIQMYCAGTEAVEAAMRAARAYTNKHEFFSFYGDFHGKTLSAVSLTETANYTSGPRATGTHLAPNGHCYRCPFEKTYPECNIFCTDALEKQIQMEGTGNVAGVVLEPIQGWKGSVVYPDGYIPKIRKMCNKLGILMIVDEVLTCCARTGKLWCVDHYDVIPDIMILGKGLANGFPCTAFIIKEEYTEVLDKISASTSYGGNPMASAAGLSSLEVIEEEI</sequence>
<keyword evidence="3" id="KW-0808">Transferase</keyword>
<feature type="non-terminal residue" evidence="5">
    <location>
        <position position="1"/>
    </location>
</feature>
<accession>X1QFQ6</accession>
<dbReference type="InterPro" id="IPR015421">
    <property type="entry name" value="PyrdxlP-dep_Trfase_major"/>
</dbReference>
<dbReference type="PANTHER" id="PTHR11986">
    <property type="entry name" value="AMINOTRANSFERASE CLASS III"/>
    <property type="match status" value="1"/>
</dbReference>
<reference evidence="5" key="1">
    <citation type="journal article" date="2014" name="Front. Microbiol.">
        <title>High frequency of phylogenetically diverse reductive dehalogenase-homologous genes in deep subseafloor sedimentary metagenomes.</title>
        <authorList>
            <person name="Kawai M."/>
            <person name="Futagami T."/>
            <person name="Toyoda A."/>
            <person name="Takaki Y."/>
            <person name="Nishi S."/>
            <person name="Hori S."/>
            <person name="Arai W."/>
            <person name="Tsubouchi T."/>
            <person name="Morono Y."/>
            <person name="Uchiyama I."/>
            <person name="Ito T."/>
            <person name="Fujiyama A."/>
            <person name="Inagaki F."/>
            <person name="Takami H."/>
        </authorList>
    </citation>
    <scope>NUCLEOTIDE SEQUENCE</scope>
    <source>
        <strain evidence="5">Expedition CK06-06</strain>
    </source>
</reference>
<evidence type="ECO:0000313" key="5">
    <source>
        <dbReference type="EMBL" id="GAI42104.1"/>
    </source>
</evidence>
<dbReference type="AlphaFoldDB" id="X1QFQ6"/>
<organism evidence="5">
    <name type="scientific">marine sediment metagenome</name>
    <dbReference type="NCBI Taxonomy" id="412755"/>
    <lineage>
        <taxon>unclassified sequences</taxon>
        <taxon>metagenomes</taxon>
        <taxon>ecological metagenomes</taxon>
    </lineage>
</organism>
<dbReference type="InterPro" id="IPR015424">
    <property type="entry name" value="PyrdxlP-dep_Trfase"/>
</dbReference>
<comment type="caution">
    <text evidence="5">The sequence shown here is derived from an EMBL/GenBank/DDBJ whole genome shotgun (WGS) entry which is preliminary data.</text>
</comment>
<proteinExistence type="predicted"/>
<dbReference type="GO" id="GO:0042802">
    <property type="term" value="F:identical protein binding"/>
    <property type="evidence" value="ECO:0007669"/>
    <property type="project" value="TreeGrafter"/>
</dbReference>
<evidence type="ECO:0000256" key="1">
    <source>
        <dbReference type="ARBA" id="ARBA00001933"/>
    </source>
</evidence>
<dbReference type="GO" id="GO:0030170">
    <property type="term" value="F:pyridoxal phosphate binding"/>
    <property type="evidence" value="ECO:0007669"/>
    <property type="project" value="InterPro"/>
</dbReference>
<evidence type="ECO:0000256" key="3">
    <source>
        <dbReference type="ARBA" id="ARBA00022679"/>
    </source>
</evidence>
<dbReference type="PANTHER" id="PTHR11986:SF79">
    <property type="entry name" value="ACETYLORNITHINE AMINOTRANSFERASE, MITOCHONDRIAL"/>
    <property type="match status" value="1"/>
</dbReference>
<dbReference type="Gene3D" id="3.40.640.10">
    <property type="entry name" value="Type I PLP-dependent aspartate aminotransferase-like (Major domain)"/>
    <property type="match status" value="1"/>
</dbReference>
<evidence type="ECO:0000256" key="4">
    <source>
        <dbReference type="ARBA" id="ARBA00022898"/>
    </source>
</evidence>
<dbReference type="GO" id="GO:0008483">
    <property type="term" value="F:transaminase activity"/>
    <property type="evidence" value="ECO:0007669"/>
    <property type="project" value="UniProtKB-KW"/>
</dbReference>
<evidence type="ECO:0000256" key="2">
    <source>
        <dbReference type="ARBA" id="ARBA00022576"/>
    </source>
</evidence>
<dbReference type="EMBL" id="BARV01033150">
    <property type="protein sequence ID" value="GAI42104.1"/>
    <property type="molecule type" value="Genomic_DNA"/>
</dbReference>
<dbReference type="FunFam" id="3.40.640.10:FF:000004">
    <property type="entry name" value="Acetylornithine aminotransferase"/>
    <property type="match status" value="1"/>
</dbReference>
<dbReference type="InterPro" id="IPR005814">
    <property type="entry name" value="Aminotrans_3"/>
</dbReference>
<gene>
    <name evidence="5" type="ORF">S06H3_52160</name>
</gene>
<dbReference type="InterPro" id="IPR050103">
    <property type="entry name" value="Class-III_PLP-dep_AT"/>
</dbReference>
<keyword evidence="2" id="KW-0032">Aminotransferase</keyword>
<dbReference type="Pfam" id="PF00202">
    <property type="entry name" value="Aminotran_3"/>
    <property type="match status" value="1"/>
</dbReference>
<name>X1QFQ6_9ZZZZ</name>
<dbReference type="SUPFAM" id="SSF53383">
    <property type="entry name" value="PLP-dependent transferases"/>
    <property type="match status" value="1"/>
</dbReference>
<protein>
    <submittedName>
        <fullName evidence="5">Uncharacterized protein</fullName>
    </submittedName>
</protein>
<comment type="cofactor">
    <cofactor evidence="1">
        <name>pyridoxal 5'-phosphate</name>
        <dbReference type="ChEBI" id="CHEBI:597326"/>
    </cofactor>
</comment>
<keyword evidence="4" id="KW-0663">Pyridoxal phosphate</keyword>